<sequence>MNGVRRAVRAMIVFALVAMAALSAAPAFCGGAGPVKIARDISYIAGGDPKYNTLDIYSPAGQTGRPVIVFIHGGGWRNGDKDMAANNKGADFALQGYIFVSINYRLVPAVHFPDFAVDCAQAVAWVHEHIADYGGDPDHLFVMGHSAGAHLAALISTDPKYLTDAGTSTKILSGCVLLDSAGYDLSRGAPADLITRRIYLNAFGSDPAVRRDASPIAHISTNHAIPPFLIFYVATRDTSRAQSEMMQKALKDAHVSVEVKPAYDKTHRTLNTGLGTDGDIPTEQVLAFLAGH</sequence>
<dbReference type="Pfam" id="PF20434">
    <property type="entry name" value="BD-FAE"/>
    <property type="match status" value="1"/>
</dbReference>
<dbReference type="AlphaFoldDB" id="A0A402D036"/>
<dbReference type="EMBL" id="AP025739">
    <property type="protein sequence ID" value="BDI33741.1"/>
    <property type="molecule type" value="Genomic_DNA"/>
</dbReference>
<protein>
    <recommendedName>
        <fullName evidence="2">BD-FAE-like domain-containing protein</fullName>
    </recommendedName>
</protein>
<dbReference type="PANTHER" id="PTHR48081:SF33">
    <property type="entry name" value="KYNURENINE FORMAMIDASE"/>
    <property type="match status" value="1"/>
</dbReference>
<gene>
    <name evidence="3" type="ORF">CCAX7_57920</name>
</gene>
<dbReference type="KEGG" id="ccot:CCAX7_57920"/>
<proteinExistence type="predicted"/>
<dbReference type="GO" id="GO:0016787">
    <property type="term" value="F:hydrolase activity"/>
    <property type="evidence" value="ECO:0007669"/>
    <property type="project" value="UniProtKB-KW"/>
</dbReference>
<evidence type="ECO:0000256" key="1">
    <source>
        <dbReference type="ARBA" id="ARBA00022801"/>
    </source>
</evidence>
<dbReference type="PANTHER" id="PTHR48081">
    <property type="entry name" value="AB HYDROLASE SUPERFAMILY PROTEIN C4A8.06C"/>
    <property type="match status" value="1"/>
</dbReference>
<dbReference type="InterPro" id="IPR029058">
    <property type="entry name" value="AB_hydrolase_fold"/>
</dbReference>
<keyword evidence="1" id="KW-0378">Hydrolase</keyword>
<dbReference type="Proteomes" id="UP000287394">
    <property type="component" value="Chromosome"/>
</dbReference>
<name>A0A402D036_9BACT</name>
<evidence type="ECO:0000313" key="3">
    <source>
        <dbReference type="EMBL" id="BDI33741.1"/>
    </source>
</evidence>
<evidence type="ECO:0000313" key="4">
    <source>
        <dbReference type="Proteomes" id="UP000287394"/>
    </source>
</evidence>
<keyword evidence="4" id="KW-1185">Reference proteome</keyword>
<accession>A0A402D036</accession>
<dbReference type="InterPro" id="IPR050300">
    <property type="entry name" value="GDXG_lipolytic_enzyme"/>
</dbReference>
<dbReference type="FunCoup" id="A0A402D036">
    <property type="interactions" value="47"/>
</dbReference>
<dbReference type="SUPFAM" id="SSF53474">
    <property type="entry name" value="alpha/beta-Hydrolases"/>
    <property type="match status" value="1"/>
</dbReference>
<reference evidence="3 4" key="1">
    <citation type="journal article" date="2019" name="Int. J. Syst. Evol. Microbiol.">
        <title>Capsulimonas corticalis gen. nov., sp. nov., an aerobic capsulated bacterium, of a novel bacterial order, Capsulimonadales ord. nov., of the class Armatimonadia of the phylum Armatimonadetes.</title>
        <authorList>
            <person name="Li J."/>
            <person name="Kudo C."/>
            <person name="Tonouchi A."/>
        </authorList>
    </citation>
    <scope>NUCLEOTIDE SEQUENCE [LARGE SCALE GENOMIC DNA]</scope>
    <source>
        <strain evidence="3 4">AX-7</strain>
    </source>
</reference>
<dbReference type="Gene3D" id="3.40.50.1820">
    <property type="entry name" value="alpha/beta hydrolase"/>
    <property type="match status" value="1"/>
</dbReference>
<feature type="domain" description="BD-FAE-like" evidence="2">
    <location>
        <begin position="54"/>
        <end position="248"/>
    </location>
</feature>
<organism evidence="3 4">
    <name type="scientific">Capsulimonas corticalis</name>
    <dbReference type="NCBI Taxonomy" id="2219043"/>
    <lineage>
        <taxon>Bacteria</taxon>
        <taxon>Bacillati</taxon>
        <taxon>Armatimonadota</taxon>
        <taxon>Armatimonadia</taxon>
        <taxon>Capsulimonadales</taxon>
        <taxon>Capsulimonadaceae</taxon>
        <taxon>Capsulimonas</taxon>
    </lineage>
</organism>
<evidence type="ECO:0000259" key="2">
    <source>
        <dbReference type="Pfam" id="PF20434"/>
    </source>
</evidence>
<dbReference type="InterPro" id="IPR049492">
    <property type="entry name" value="BD-FAE-like_dom"/>
</dbReference>